<dbReference type="InterPro" id="IPR043132">
    <property type="entry name" value="BCAT-like_C"/>
</dbReference>
<dbReference type="SUPFAM" id="SSF56322">
    <property type="entry name" value="ADC synthase"/>
    <property type="match status" value="1"/>
</dbReference>
<dbReference type="PANTHER" id="PTHR11236:SF50">
    <property type="entry name" value="AMINODEOXYCHORISMATE SYNTHASE COMPONENT 1"/>
    <property type="match status" value="1"/>
</dbReference>
<dbReference type="InterPro" id="IPR036038">
    <property type="entry name" value="Aminotransferase-like"/>
</dbReference>
<dbReference type="InterPro" id="IPR015890">
    <property type="entry name" value="Chorismate_C"/>
</dbReference>
<dbReference type="Proteomes" id="UP000460298">
    <property type="component" value="Unassembled WGS sequence"/>
</dbReference>
<reference evidence="2 3" key="1">
    <citation type="submission" date="2019-10" db="EMBL/GenBank/DDBJ databases">
        <title>Extracellular Electron Transfer in a Candidatus Methanoperedens spp. Enrichment Culture.</title>
        <authorList>
            <person name="Berger S."/>
            <person name="Rangel Shaw D."/>
            <person name="Berben T."/>
            <person name="In 'T Zandt M."/>
            <person name="Frank J."/>
            <person name="Reimann J."/>
            <person name="Jetten M.S.M."/>
            <person name="Welte C.U."/>
        </authorList>
    </citation>
    <scope>NUCLEOTIDE SEQUENCE [LARGE SCALE GENOMIC DNA]</scope>
    <source>
        <strain evidence="2">SB12</strain>
    </source>
</reference>
<dbReference type="GO" id="GO:0000162">
    <property type="term" value="P:L-tryptophan biosynthetic process"/>
    <property type="evidence" value="ECO:0007669"/>
    <property type="project" value="TreeGrafter"/>
</dbReference>
<dbReference type="AlphaFoldDB" id="A0A833H0X0"/>
<evidence type="ECO:0000313" key="3">
    <source>
        <dbReference type="Proteomes" id="UP000460298"/>
    </source>
</evidence>
<protein>
    <recommendedName>
        <fullName evidence="1">Chorismate-utilising enzyme C-terminal domain-containing protein</fullName>
    </recommendedName>
</protein>
<dbReference type="InterPro" id="IPR005801">
    <property type="entry name" value="ADC_synthase"/>
</dbReference>
<dbReference type="PRINTS" id="PR00095">
    <property type="entry name" value="ANTSNTHASEI"/>
</dbReference>
<sequence>MMTSTVGVGLRNCMHVPASQSMPGQEENLSFWMRDEASDDFLVFRNPQRIFYVTDDRSELLQALDILHSLHSVKDPDSERSLKGAVSGRYFAGAVAYDACKLLDPSLNAGATEPVLIGGLFEEPQRLSSAKLLSVYEGPLWPVRSIRLERSRRAIYDSIEAIREKIRAGSVYQANYTFPVLFSYDGDPAALFASLYKEQPAAFASALFYRRGNLNLALLSLSPELFFRVGDRDIQCRPMKGTAPRTGNSATDRHAVAYLKSSEKERAENAMIVDLIRNDLGQICEFGSVEVNDLFRVHELPTVFQMTTDVKGRLKDGLLQSDIFRSLFPCGSVTGAPKRAAIELVHALEGKGRGFYTGTLGWTNGASSCWNVAIRTAQIVNGEGSISIGSGITYDSDPRAEFRECLGKLAFFRRAVGLRSEDDSDLDLIDSPSDDRSGDFYLYETILFRAGSYGYWMLESHLRRLHRSARYFGLPCSMVRIRRKLQRLEYLLQRAASGNKPIRVHLRLLRSGRIKIVLHELKDSKRNVTIEFCRAPALSVLPFLNHKTSTGRAFYERHKAETADDCLVINERDEITETSIYTVFCFIDGRWITPPLRSGVLGGVMRERLLERGRIVEACITADDVRRASAIVLANSVRGLRRAVLIEKAD</sequence>
<dbReference type="InterPro" id="IPR001544">
    <property type="entry name" value="Aminotrans_IV"/>
</dbReference>
<dbReference type="InterPro" id="IPR043131">
    <property type="entry name" value="BCAT-like_N"/>
</dbReference>
<dbReference type="GO" id="GO:0046820">
    <property type="term" value="F:4-amino-4-deoxychorismate synthase activity"/>
    <property type="evidence" value="ECO:0007669"/>
    <property type="project" value="TreeGrafter"/>
</dbReference>
<dbReference type="InterPro" id="IPR019999">
    <property type="entry name" value="Anth_synth_I-like"/>
</dbReference>
<name>A0A833H0X0_9LEPT</name>
<dbReference type="SUPFAM" id="SSF56752">
    <property type="entry name" value="D-aminoacid aminotransferase-like PLP-dependent enzymes"/>
    <property type="match status" value="1"/>
</dbReference>
<evidence type="ECO:0000313" key="2">
    <source>
        <dbReference type="EMBL" id="KAB2932053.1"/>
    </source>
</evidence>
<dbReference type="PANTHER" id="PTHR11236">
    <property type="entry name" value="AMINOBENZOATE/ANTHRANILATE SYNTHASE"/>
    <property type="match status" value="1"/>
</dbReference>
<accession>A0A833H0X0</accession>
<dbReference type="Gene3D" id="3.60.120.10">
    <property type="entry name" value="Anthranilate synthase"/>
    <property type="match status" value="1"/>
</dbReference>
<dbReference type="Gene3D" id="3.20.10.10">
    <property type="entry name" value="D-amino Acid Aminotransferase, subunit A, domain 2"/>
    <property type="match status" value="1"/>
</dbReference>
<comment type="caution">
    <text evidence="2">The sequence shown here is derived from an EMBL/GenBank/DDBJ whole genome shotgun (WGS) entry which is preliminary data.</text>
</comment>
<proteinExistence type="predicted"/>
<dbReference type="Pfam" id="PF00425">
    <property type="entry name" value="Chorismate_bind"/>
    <property type="match status" value="1"/>
</dbReference>
<dbReference type="Pfam" id="PF01063">
    <property type="entry name" value="Aminotran_4"/>
    <property type="match status" value="1"/>
</dbReference>
<organism evidence="2 3">
    <name type="scientific">Leptonema illini</name>
    <dbReference type="NCBI Taxonomy" id="183"/>
    <lineage>
        <taxon>Bacteria</taxon>
        <taxon>Pseudomonadati</taxon>
        <taxon>Spirochaetota</taxon>
        <taxon>Spirochaetia</taxon>
        <taxon>Leptospirales</taxon>
        <taxon>Leptospiraceae</taxon>
        <taxon>Leptonema</taxon>
    </lineage>
</organism>
<dbReference type="EMBL" id="WBUI01000011">
    <property type="protein sequence ID" value="KAB2932053.1"/>
    <property type="molecule type" value="Genomic_DNA"/>
</dbReference>
<gene>
    <name evidence="2" type="ORF">F9K24_12275</name>
</gene>
<feature type="domain" description="Chorismate-utilising enzyme C-terminal" evidence="1">
    <location>
        <begin position="157"/>
        <end position="408"/>
    </location>
</feature>
<evidence type="ECO:0000259" key="1">
    <source>
        <dbReference type="Pfam" id="PF00425"/>
    </source>
</evidence>
<dbReference type="Gene3D" id="3.30.470.10">
    <property type="match status" value="1"/>
</dbReference>